<evidence type="ECO:0000313" key="4">
    <source>
        <dbReference type="EMBL" id="CAB4037426.1"/>
    </source>
</evidence>
<dbReference type="AlphaFoldDB" id="A0A6S7JX03"/>
<dbReference type="Gene3D" id="1.25.40.10">
    <property type="entry name" value="Tetratricopeptide repeat domain"/>
    <property type="match status" value="2"/>
</dbReference>
<keyword evidence="3" id="KW-0963">Cytoplasm</keyword>
<keyword evidence="3" id="KW-0493">Microtubule</keyword>
<dbReference type="InterPro" id="IPR006597">
    <property type="entry name" value="Sel1-like"/>
</dbReference>
<dbReference type="GO" id="GO:0005871">
    <property type="term" value="C:kinesin complex"/>
    <property type="evidence" value="ECO:0007669"/>
    <property type="project" value="UniProtKB-UniRule"/>
</dbReference>
<evidence type="ECO:0000256" key="2">
    <source>
        <dbReference type="ARBA" id="ARBA00022803"/>
    </source>
</evidence>
<dbReference type="Proteomes" id="UP001152795">
    <property type="component" value="Unassembled WGS sequence"/>
</dbReference>
<gene>
    <name evidence="4" type="ORF">PACLA_8A008528</name>
</gene>
<evidence type="ECO:0000313" key="5">
    <source>
        <dbReference type="Proteomes" id="UP001152795"/>
    </source>
</evidence>
<dbReference type="OrthoDB" id="1667894at2759"/>
<comment type="function">
    <text evidence="3">Kinesin is a microtubule-associated force-producing protein that play a role in organelle transport.</text>
</comment>
<protein>
    <recommendedName>
        <fullName evidence="3">Kinesin light chain</fullName>
    </recommendedName>
</protein>
<keyword evidence="3" id="KW-0505">Motor protein</keyword>
<dbReference type="PROSITE" id="PS50293">
    <property type="entry name" value="TPR_REGION"/>
    <property type="match status" value="5"/>
</dbReference>
<dbReference type="PANTHER" id="PTHR45641">
    <property type="entry name" value="TETRATRICOPEPTIDE REPEAT PROTEIN (AFU_ORTHOLOGUE AFUA_6G03870)"/>
    <property type="match status" value="1"/>
</dbReference>
<keyword evidence="2" id="KW-0802">TPR repeat</keyword>
<dbReference type="SUPFAM" id="SSF48452">
    <property type="entry name" value="TPR-like"/>
    <property type="match status" value="1"/>
</dbReference>
<keyword evidence="1" id="KW-0677">Repeat</keyword>
<dbReference type="PRINTS" id="PR00381">
    <property type="entry name" value="KINESINLIGHT"/>
</dbReference>
<sequence>MSAAVSLAVETSAENNFILNHTFNLFSLISFEPLPVDIIVKYIQELDQNCDKEEITLALKDCSLFLLNETEDCDVWLHRVVHEAIKLFSDCKETENKDYHPSGIASKRTKVDFASRFKNVVQHVVRAFHFKGRDDKIKKVEVARRAQNVLKALFRFAYRDNKIKIIPHLKEFNTAVEKLLPEQDSLYSLSLAFEKLDIYEIYLFFGKTLNAYCEYKLALKFHETNLEIWRDSENHIYRARIFNELGLSYARMGHFDQAKDYYQRALEIEEKQLGPDHVDLAKFYNNIGGVYCTKGDLNQAKDYYQRALEIKDKQLGPNHVDVAVNYNNIGSVYYKKGDLDQAKDYYQRALEIRATQLCPNYVDVAVSYNNIGLVYSDKGDLDQAKDYYQRALEIQEKQLGPNHVDVAFSYNNIGGVYFKKGDLDQAKDYYQRALEIEEKQL</sequence>
<accession>A0A6S7JX03</accession>
<organism evidence="4 5">
    <name type="scientific">Paramuricea clavata</name>
    <name type="common">Red gorgonian</name>
    <name type="synonym">Violescent sea-whip</name>
    <dbReference type="NCBI Taxonomy" id="317549"/>
    <lineage>
        <taxon>Eukaryota</taxon>
        <taxon>Metazoa</taxon>
        <taxon>Cnidaria</taxon>
        <taxon>Anthozoa</taxon>
        <taxon>Octocorallia</taxon>
        <taxon>Malacalcyonacea</taxon>
        <taxon>Plexauridae</taxon>
        <taxon>Paramuricea</taxon>
    </lineage>
</organism>
<keyword evidence="5" id="KW-1185">Reference proteome</keyword>
<dbReference type="EMBL" id="CACRXK020023070">
    <property type="protein sequence ID" value="CAB4037426.1"/>
    <property type="molecule type" value="Genomic_DNA"/>
</dbReference>
<evidence type="ECO:0000256" key="1">
    <source>
        <dbReference type="ARBA" id="ARBA00022737"/>
    </source>
</evidence>
<feature type="non-terminal residue" evidence="4">
    <location>
        <position position="441"/>
    </location>
</feature>
<comment type="subunit">
    <text evidence="3">Oligomeric complex composed of two heavy chains and two light chains.</text>
</comment>
<dbReference type="InterPro" id="IPR011990">
    <property type="entry name" value="TPR-like_helical_dom_sf"/>
</dbReference>
<keyword evidence="3" id="KW-0206">Cytoskeleton</keyword>
<dbReference type="SMART" id="SM00028">
    <property type="entry name" value="TPR"/>
    <property type="match status" value="6"/>
</dbReference>
<dbReference type="PROSITE" id="PS50005">
    <property type="entry name" value="TPR"/>
    <property type="match status" value="5"/>
</dbReference>
<evidence type="ECO:0000256" key="3">
    <source>
        <dbReference type="RuleBase" id="RU367020"/>
    </source>
</evidence>
<dbReference type="PANTHER" id="PTHR45641:SF19">
    <property type="entry name" value="NEPHROCYSTIN-3"/>
    <property type="match status" value="1"/>
</dbReference>
<reference evidence="4" key="1">
    <citation type="submission" date="2020-04" db="EMBL/GenBank/DDBJ databases">
        <authorList>
            <person name="Alioto T."/>
            <person name="Alioto T."/>
            <person name="Gomez Garrido J."/>
        </authorList>
    </citation>
    <scope>NUCLEOTIDE SEQUENCE</scope>
    <source>
        <strain evidence="4">A484AB</strain>
    </source>
</reference>
<dbReference type="InterPro" id="IPR019734">
    <property type="entry name" value="TPR_rpt"/>
</dbReference>
<proteinExistence type="inferred from homology"/>
<dbReference type="GO" id="GO:0005874">
    <property type="term" value="C:microtubule"/>
    <property type="evidence" value="ECO:0007669"/>
    <property type="project" value="UniProtKB-UniRule"/>
</dbReference>
<comment type="caution">
    <text evidence="4">The sequence shown here is derived from an EMBL/GenBank/DDBJ whole genome shotgun (WGS) entry which is preliminary data.</text>
</comment>
<name>A0A6S7JX03_PARCT</name>
<dbReference type="Pfam" id="PF13424">
    <property type="entry name" value="TPR_12"/>
    <property type="match status" value="3"/>
</dbReference>
<dbReference type="SMART" id="SM00671">
    <property type="entry name" value="SEL1"/>
    <property type="match status" value="4"/>
</dbReference>
<comment type="subcellular location">
    <subcellularLocation>
        <location evidence="3">Cytoplasm</location>
        <location evidence="3">Cytoskeleton</location>
    </subcellularLocation>
</comment>
<comment type="similarity">
    <text evidence="3">Belongs to the kinesin light chain family.</text>
</comment>